<dbReference type="PANTHER" id="PTHR46766">
    <property type="entry name" value="GLUTAMINE-RICH PROTEIN 2"/>
    <property type="match status" value="1"/>
</dbReference>
<evidence type="ECO:0000259" key="4">
    <source>
        <dbReference type="Pfam" id="PF12484"/>
    </source>
</evidence>
<dbReference type="InterPro" id="IPR038332">
    <property type="entry name" value="PPE_sf"/>
</dbReference>
<dbReference type="Proteomes" id="UP000091914">
    <property type="component" value="Unassembled WGS sequence"/>
</dbReference>
<dbReference type="InterPro" id="IPR022171">
    <property type="entry name" value="PPE_C"/>
</dbReference>
<feature type="region of interest" description="Disordered" evidence="2">
    <location>
        <begin position="273"/>
        <end position="301"/>
    </location>
</feature>
<dbReference type="PANTHER" id="PTHR46766:SF1">
    <property type="entry name" value="GLUTAMINE-RICH PROTEIN 2"/>
    <property type="match status" value="1"/>
</dbReference>
<dbReference type="Pfam" id="PF00823">
    <property type="entry name" value="PPE"/>
    <property type="match status" value="1"/>
</dbReference>
<feature type="domain" description="PPE family C-terminal" evidence="4">
    <location>
        <begin position="306"/>
        <end position="380"/>
    </location>
</feature>
<sequence>MDFGGLPPEVNSGRMYVGAGSGPMLAAAAAWDALAAELHSAAASYESVISNLTGAWQGPSSGIMVAAEAPYTAWMSATAIQAEQTANQARAAAAAYEIAFLATVPPPVIAANRAQLMALVATNFLGQNTPAIMATEARYAEMWAQDAAAMYGYAGSSATAAQITPFGQPPQTTNPGGSAVQAAAVVHATGGSVATNTQTALPQLMSAVPQSLQSLTTPTAADPSLLSAFDSAFTGPLGPVSLYGIGGSPYLLGVESYLVPQNVANVNSARQRLDRDRSKLGQLGSGPGSETRVVRSTAPAGAGTSTGIGRAGVVGRLSVPQGWAAAAPEIRSVAAVLPQAAFAGAPAAVATEAQGSLFGNMAASGLAGRAVAAAGGGSAHGMGVGGSAFGRAATTATIIVINADDAQE</sequence>
<evidence type="ECO:0000256" key="2">
    <source>
        <dbReference type="SAM" id="MobiDB-lite"/>
    </source>
</evidence>
<dbReference type="SUPFAM" id="SSF140459">
    <property type="entry name" value="PE/PPE dimer-like"/>
    <property type="match status" value="1"/>
</dbReference>
<evidence type="ECO:0008006" key="7">
    <source>
        <dbReference type="Google" id="ProtNLM"/>
    </source>
</evidence>
<evidence type="ECO:0000259" key="3">
    <source>
        <dbReference type="Pfam" id="PF00823"/>
    </source>
</evidence>
<dbReference type="InterPro" id="IPR000030">
    <property type="entry name" value="PPE_dom"/>
</dbReference>
<reference evidence="5 6" key="1">
    <citation type="submission" date="2016-06" db="EMBL/GenBank/DDBJ databases">
        <authorList>
            <person name="Kjaerup R.B."/>
            <person name="Dalgaard T.S."/>
            <person name="Juul-Madsen H.R."/>
        </authorList>
    </citation>
    <scope>NUCLEOTIDE SEQUENCE [LARGE SCALE GENOMIC DNA]</scope>
    <source>
        <strain evidence="5 6">852002-51834_SCH5396731</strain>
    </source>
</reference>
<dbReference type="GO" id="GO:0052572">
    <property type="term" value="P:response to host immune response"/>
    <property type="evidence" value="ECO:0007669"/>
    <property type="project" value="TreeGrafter"/>
</dbReference>
<name>A0A1A0VSP3_9MYCO</name>
<evidence type="ECO:0000313" key="5">
    <source>
        <dbReference type="EMBL" id="OBB86295.1"/>
    </source>
</evidence>
<proteinExistence type="inferred from homology"/>
<feature type="domain" description="PPE" evidence="3">
    <location>
        <begin position="2"/>
        <end position="163"/>
    </location>
</feature>
<dbReference type="Pfam" id="PF12484">
    <property type="entry name" value="PPE-SVP"/>
    <property type="match status" value="1"/>
</dbReference>
<dbReference type="Gene3D" id="1.20.1260.20">
    <property type="entry name" value="PPE superfamily"/>
    <property type="match status" value="1"/>
</dbReference>
<dbReference type="OrthoDB" id="4753903at2"/>
<protein>
    <recommendedName>
        <fullName evidence="7">PPE family protein</fullName>
    </recommendedName>
</protein>
<dbReference type="RefSeq" id="WP_064879259.1">
    <property type="nucleotide sequence ID" value="NZ_LZSX01000032.1"/>
</dbReference>
<comment type="caution">
    <text evidence="5">The sequence shown here is derived from an EMBL/GenBank/DDBJ whole genome shotgun (WGS) entry which is preliminary data.</text>
</comment>
<gene>
    <name evidence="5" type="ORF">A5760_06190</name>
</gene>
<evidence type="ECO:0000256" key="1">
    <source>
        <dbReference type="ARBA" id="ARBA00010652"/>
    </source>
</evidence>
<dbReference type="FunFam" id="1.20.1260.20:FF:000001">
    <property type="entry name" value="PPE family protein PPE41"/>
    <property type="match status" value="1"/>
</dbReference>
<dbReference type="EMBL" id="LZSX01000032">
    <property type="protein sequence ID" value="OBB86295.1"/>
    <property type="molecule type" value="Genomic_DNA"/>
</dbReference>
<evidence type="ECO:0000313" key="6">
    <source>
        <dbReference type="Proteomes" id="UP000091914"/>
    </source>
</evidence>
<organism evidence="5 6">
    <name type="scientific">Mycobacterium colombiense</name>
    <dbReference type="NCBI Taxonomy" id="339268"/>
    <lineage>
        <taxon>Bacteria</taxon>
        <taxon>Bacillati</taxon>
        <taxon>Actinomycetota</taxon>
        <taxon>Actinomycetes</taxon>
        <taxon>Mycobacteriales</taxon>
        <taxon>Mycobacteriaceae</taxon>
        <taxon>Mycobacterium</taxon>
        <taxon>Mycobacterium avium complex (MAC)</taxon>
    </lineage>
</organism>
<accession>A0A1A0VSP3</accession>
<comment type="similarity">
    <text evidence="1">Belongs to the mycobacterial PPE family.</text>
</comment>
<dbReference type="AlphaFoldDB" id="A0A1A0VSP3"/>